<dbReference type="SUPFAM" id="SSF56024">
    <property type="entry name" value="Phospholipase D/nuclease"/>
    <property type="match status" value="1"/>
</dbReference>
<dbReference type="PANTHER" id="PTHR43856:SF1">
    <property type="entry name" value="MITOCHONDRIAL CARDIOLIPIN HYDROLASE"/>
    <property type="match status" value="1"/>
</dbReference>
<dbReference type="PROSITE" id="PS50035">
    <property type="entry name" value="PLD"/>
    <property type="match status" value="1"/>
</dbReference>
<evidence type="ECO:0000313" key="5">
    <source>
        <dbReference type="EMBL" id="OIQ84386.1"/>
    </source>
</evidence>
<name>A0A1J5QM24_9ZZZZ</name>
<gene>
    <name evidence="5" type="primary">pld_3</name>
    <name evidence="5" type="ORF">GALL_337940</name>
</gene>
<dbReference type="EC" id="3.1.4.4" evidence="5"/>
<accession>A0A1J5QM24</accession>
<evidence type="ECO:0000256" key="3">
    <source>
        <dbReference type="ARBA" id="ARBA00023098"/>
    </source>
</evidence>
<dbReference type="InterPro" id="IPR025202">
    <property type="entry name" value="PLD-like_dom"/>
</dbReference>
<evidence type="ECO:0000259" key="4">
    <source>
        <dbReference type="PROSITE" id="PS50035"/>
    </source>
</evidence>
<feature type="domain" description="PLD phosphodiesterase" evidence="4">
    <location>
        <begin position="116"/>
        <end position="147"/>
    </location>
</feature>
<keyword evidence="2" id="KW-0442">Lipid degradation</keyword>
<dbReference type="GO" id="GO:0004630">
    <property type="term" value="F:phospholipase D activity"/>
    <property type="evidence" value="ECO:0007669"/>
    <property type="project" value="UniProtKB-EC"/>
</dbReference>
<organism evidence="5">
    <name type="scientific">mine drainage metagenome</name>
    <dbReference type="NCBI Taxonomy" id="410659"/>
    <lineage>
        <taxon>unclassified sequences</taxon>
        <taxon>metagenomes</taxon>
        <taxon>ecological metagenomes</taxon>
    </lineage>
</organism>
<evidence type="ECO:0000256" key="1">
    <source>
        <dbReference type="ARBA" id="ARBA00022801"/>
    </source>
</evidence>
<dbReference type="PANTHER" id="PTHR43856">
    <property type="entry name" value="CARDIOLIPIN HYDROLASE"/>
    <property type="match status" value="1"/>
</dbReference>
<evidence type="ECO:0000256" key="2">
    <source>
        <dbReference type="ARBA" id="ARBA00022963"/>
    </source>
</evidence>
<sequence length="188" mass="20733">MKRLPAHLLLCLLLLPAPAWPAAVLPARGTIELEFSPWDDAEAAILRVLQGARRAIYVQAYLFTSRPLAQALIEARARGVAVYLLSDRETLVKDEGGRSQIPRLAAAGIPVWVEVRYAAAHNKIIIVDPELASAAVVTGSYNYTYSAQARNAENLLILRGNPELARAYLDNWRRHRQDALPYPAGLSD</sequence>
<comment type="caution">
    <text evidence="5">The sequence shown here is derived from an EMBL/GenBank/DDBJ whole genome shotgun (WGS) entry which is preliminary data.</text>
</comment>
<dbReference type="GO" id="GO:0016042">
    <property type="term" value="P:lipid catabolic process"/>
    <property type="evidence" value="ECO:0007669"/>
    <property type="project" value="UniProtKB-KW"/>
</dbReference>
<dbReference type="Pfam" id="PF13091">
    <property type="entry name" value="PLDc_2"/>
    <property type="match status" value="1"/>
</dbReference>
<proteinExistence type="predicted"/>
<keyword evidence="3" id="KW-0443">Lipid metabolism</keyword>
<dbReference type="Gene3D" id="3.30.870.10">
    <property type="entry name" value="Endonuclease Chain A"/>
    <property type="match status" value="1"/>
</dbReference>
<dbReference type="GO" id="GO:0016891">
    <property type="term" value="F:RNA endonuclease activity producing 5'-phosphomonoesters, hydrolytic mechanism"/>
    <property type="evidence" value="ECO:0007669"/>
    <property type="project" value="TreeGrafter"/>
</dbReference>
<dbReference type="CDD" id="cd09170">
    <property type="entry name" value="PLDc_Nuc"/>
    <property type="match status" value="1"/>
</dbReference>
<dbReference type="InterPro" id="IPR051406">
    <property type="entry name" value="PLD_domain"/>
</dbReference>
<keyword evidence="1 5" id="KW-0378">Hydrolase</keyword>
<reference evidence="5" key="1">
    <citation type="submission" date="2016-10" db="EMBL/GenBank/DDBJ databases">
        <title>Sequence of Gallionella enrichment culture.</title>
        <authorList>
            <person name="Poehlein A."/>
            <person name="Muehling M."/>
            <person name="Daniel R."/>
        </authorList>
    </citation>
    <scope>NUCLEOTIDE SEQUENCE</scope>
</reference>
<dbReference type="EMBL" id="MLJW01000621">
    <property type="protein sequence ID" value="OIQ84386.1"/>
    <property type="molecule type" value="Genomic_DNA"/>
</dbReference>
<protein>
    <submittedName>
        <fullName evidence="5">Phospholipase D</fullName>
        <ecNumber evidence="5">3.1.4.4</ecNumber>
    </submittedName>
</protein>
<dbReference type="InterPro" id="IPR001736">
    <property type="entry name" value="PLipase_D/transphosphatidylase"/>
</dbReference>
<dbReference type="AlphaFoldDB" id="A0A1J5QM24"/>